<comment type="similarity">
    <text evidence="1">Belongs to the asfivirus EP364R family.</text>
</comment>
<sequence>MVIQIDTREKAKAIRSIEAEFEKQNIQHFSSKLYVGDYMSLDNPRLCIDRKQNLNELCSNVSSVPQKGKDGRIRRDKEGKVMTDLARFSAELDRAQKNGIKIIILCEHGKGMRTLDDVKNWNNPRLRTSPLAMSGKRLHQILLTLSKTYNFDIVFCDKRNTGKEIIRILGGNTSE</sequence>
<reference evidence="5" key="1">
    <citation type="journal article" date="2021" name="Proc. Natl. Acad. Sci. U.S.A.">
        <title>A Catalog of Tens of Thousands of Viruses from Human Metagenomes Reveals Hidden Associations with Chronic Diseases.</title>
        <authorList>
            <person name="Tisza M.J."/>
            <person name="Buck C.B."/>
        </authorList>
    </citation>
    <scope>NUCLEOTIDE SEQUENCE</scope>
    <source>
        <strain evidence="5">Ct1Jx6</strain>
    </source>
</reference>
<feature type="domain" description="ERCC4" evidence="4">
    <location>
        <begin position="5"/>
        <end position="166"/>
    </location>
</feature>
<evidence type="ECO:0000259" key="4">
    <source>
        <dbReference type="Pfam" id="PF02732"/>
    </source>
</evidence>
<dbReference type="Gene3D" id="3.40.50.10130">
    <property type="match status" value="1"/>
</dbReference>
<dbReference type="InterPro" id="IPR011335">
    <property type="entry name" value="Restrct_endonuc-II-like"/>
</dbReference>
<organism evidence="5">
    <name type="scientific">Caudovirales sp. ct1Jx6</name>
    <dbReference type="NCBI Taxonomy" id="2826765"/>
    <lineage>
        <taxon>Viruses</taxon>
        <taxon>Duplodnaviria</taxon>
        <taxon>Heunggongvirae</taxon>
        <taxon>Uroviricota</taxon>
        <taxon>Caudoviricetes</taxon>
    </lineage>
</organism>
<evidence type="ECO:0000256" key="1">
    <source>
        <dbReference type="ARBA" id="ARBA00008322"/>
    </source>
</evidence>
<dbReference type="GO" id="GO:0003677">
    <property type="term" value="F:DNA binding"/>
    <property type="evidence" value="ECO:0007669"/>
    <property type="project" value="InterPro"/>
</dbReference>
<protein>
    <recommendedName>
        <fullName evidence="2">ERCC4 domain-containing protein EP364R</fullName>
    </recommendedName>
</protein>
<accession>A0A8S5MLC0</accession>
<evidence type="ECO:0000313" key="5">
    <source>
        <dbReference type="EMBL" id="DAD83018.1"/>
    </source>
</evidence>
<dbReference type="SUPFAM" id="SSF52980">
    <property type="entry name" value="Restriction endonuclease-like"/>
    <property type="match status" value="1"/>
</dbReference>
<name>A0A8S5MLC0_9CAUD</name>
<comment type="function">
    <text evidence="3">Plays a role in the inhibition of type I interferon signaling pathway. Mechanistically, specifically interacts with 2',3'-cGAMP and cleaves it via its phosphodiesterase activity. In turn, prevents 2',3'-cGAMP interaction with host ER-resident STING1 leading to inhibition of downstream signaling pathway and type I interferon production.</text>
</comment>
<evidence type="ECO:0000256" key="2">
    <source>
        <dbReference type="ARBA" id="ARBA00015502"/>
    </source>
</evidence>
<dbReference type="InterPro" id="IPR006166">
    <property type="entry name" value="ERCC4_domain"/>
</dbReference>
<proteinExistence type="inferred from homology"/>
<evidence type="ECO:0000256" key="3">
    <source>
        <dbReference type="ARBA" id="ARBA00034463"/>
    </source>
</evidence>
<dbReference type="EMBL" id="BK014927">
    <property type="protein sequence ID" value="DAD83018.1"/>
    <property type="molecule type" value="Genomic_DNA"/>
</dbReference>
<dbReference type="Pfam" id="PF02732">
    <property type="entry name" value="ERCC4"/>
    <property type="match status" value="1"/>
</dbReference>
<dbReference type="GO" id="GO:0004518">
    <property type="term" value="F:nuclease activity"/>
    <property type="evidence" value="ECO:0007669"/>
    <property type="project" value="InterPro"/>
</dbReference>
<dbReference type="GO" id="GO:0006259">
    <property type="term" value="P:DNA metabolic process"/>
    <property type="evidence" value="ECO:0007669"/>
    <property type="project" value="UniProtKB-ARBA"/>
</dbReference>